<dbReference type="RefSeq" id="WP_042445534.1">
    <property type="nucleotide sequence ID" value="NZ_BBPN01000009.1"/>
</dbReference>
<evidence type="ECO:0000313" key="2">
    <source>
        <dbReference type="EMBL" id="SEL51548.1"/>
    </source>
</evidence>
<keyword evidence="1" id="KW-0812">Transmembrane</keyword>
<organism evidence="2 3">
    <name type="scientific">Streptacidiphilus jiangxiensis</name>
    <dbReference type="NCBI Taxonomy" id="235985"/>
    <lineage>
        <taxon>Bacteria</taxon>
        <taxon>Bacillati</taxon>
        <taxon>Actinomycetota</taxon>
        <taxon>Actinomycetes</taxon>
        <taxon>Kitasatosporales</taxon>
        <taxon>Streptomycetaceae</taxon>
        <taxon>Streptacidiphilus</taxon>
    </lineage>
</organism>
<protein>
    <submittedName>
        <fullName evidence="2">Nitrite reductase (NO-forming)</fullName>
    </submittedName>
</protein>
<dbReference type="OrthoDB" id="5290932at2"/>
<evidence type="ECO:0000313" key="3">
    <source>
        <dbReference type="Proteomes" id="UP000183015"/>
    </source>
</evidence>
<feature type="transmembrane region" description="Helical" evidence="1">
    <location>
        <begin position="78"/>
        <end position="97"/>
    </location>
</feature>
<reference evidence="3" key="1">
    <citation type="submission" date="2016-10" db="EMBL/GenBank/DDBJ databases">
        <authorList>
            <person name="Varghese N."/>
        </authorList>
    </citation>
    <scope>NUCLEOTIDE SEQUENCE [LARGE SCALE GENOMIC DNA]</scope>
    <source>
        <strain evidence="3">DSM 45096 / BCRC 16803 / CGMCC 4.1857 / CIP 109030 / JCM 12277 / KCTC 19219 / NBRC 100920 / 33214</strain>
    </source>
</reference>
<dbReference type="STRING" id="235985.SAMN05414137_109220"/>
<dbReference type="AlphaFoldDB" id="A0A1H7QUY6"/>
<dbReference type="EMBL" id="FOAZ01000009">
    <property type="protein sequence ID" value="SEL51548.1"/>
    <property type="molecule type" value="Genomic_DNA"/>
</dbReference>
<dbReference type="Proteomes" id="UP000183015">
    <property type="component" value="Unassembled WGS sequence"/>
</dbReference>
<proteinExistence type="predicted"/>
<dbReference type="eggNOG" id="COG2132">
    <property type="taxonomic scope" value="Bacteria"/>
</dbReference>
<sequence length="199" mass="20758">MSTSTASTSRLTRQQTTGSSALRTLHRAAAVRIAFGLVWAVDASFKWLPGFIHGRTLSDELGQGSTVHTPVIHQWIQVWHAVATSAPAAFAVGTAVIETCIALAMVTGFLSNAVFLGSAVYALGVWSSAEAFGLPWSAPGITDLGPAVAYIFAALALFHASAGATWSVDALLRPKAGPRLGRLMGTMPDHLSDGLTADN</sequence>
<keyword evidence="1" id="KW-0472">Membrane</keyword>
<feature type="transmembrane region" description="Helical" evidence="1">
    <location>
        <begin position="29"/>
        <end position="48"/>
    </location>
</feature>
<keyword evidence="1" id="KW-1133">Transmembrane helix</keyword>
<evidence type="ECO:0000256" key="1">
    <source>
        <dbReference type="SAM" id="Phobius"/>
    </source>
</evidence>
<keyword evidence="3" id="KW-1185">Reference proteome</keyword>
<feature type="transmembrane region" description="Helical" evidence="1">
    <location>
        <begin position="109"/>
        <end position="127"/>
    </location>
</feature>
<name>A0A1H7QUY6_STRJI</name>
<feature type="transmembrane region" description="Helical" evidence="1">
    <location>
        <begin position="147"/>
        <end position="172"/>
    </location>
</feature>
<accession>A0A1H7QUY6</accession>
<gene>
    <name evidence="2" type="ORF">SAMN05414137_109220</name>
</gene>